<dbReference type="GO" id="GO:0005886">
    <property type="term" value="C:plasma membrane"/>
    <property type="evidence" value="ECO:0007669"/>
    <property type="project" value="InterPro"/>
</dbReference>
<comment type="subcellular location">
    <subcellularLocation>
        <location evidence="1">Membrane</location>
    </subcellularLocation>
</comment>
<reference evidence="10" key="3">
    <citation type="submission" date="2025-09" db="UniProtKB">
        <authorList>
            <consortium name="Ensembl"/>
        </authorList>
    </citation>
    <scope>IDENTIFICATION</scope>
</reference>
<feature type="domain" description="Cadherin" evidence="9">
    <location>
        <begin position="586"/>
        <end position="692"/>
    </location>
</feature>
<dbReference type="PANTHER" id="PTHR24025:SF18">
    <property type="entry name" value="CADHERIN-23"/>
    <property type="match status" value="1"/>
</dbReference>
<dbReference type="PRINTS" id="PR00205">
    <property type="entry name" value="CADHERIN"/>
</dbReference>
<keyword evidence="5" id="KW-0130">Cell adhesion</keyword>
<dbReference type="AlphaFoldDB" id="H3D6E8"/>
<keyword evidence="3" id="KW-0677">Repeat</keyword>
<feature type="domain" description="Cadherin" evidence="9">
    <location>
        <begin position="482"/>
        <end position="585"/>
    </location>
</feature>
<organism evidence="10 11">
    <name type="scientific">Tetraodon nigroviridis</name>
    <name type="common">Spotted green pufferfish</name>
    <name type="synonym">Chelonodon nigroviridis</name>
    <dbReference type="NCBI Taxonomy" id="99883"/>
    <lineage>
        <taxon>Eukaryota</taxon>
        <taxon>Metazoa</taxon>
        <taxon>Chordata</taxon>
        <taxon>Craniata</taxon>
        <taxon>Vertebrata</taxon>
        <taxon>Euteleostomi</taxon>
        <taxon>Actinopterygii</taxon>
        <taxon>Neopterygii</taxon>
        <taxon>Teleostei</taxon>
        <taxon>Neoteleostei</taxon>
        <taxon>Acanthomorphata</taxon>
        <taxon>Eupercaria</taxon>
        <taxon>Tetraodontiformes</taxon>
        <taxon>Tetradontoidea</taxon>
        <taxon>Tetraodontidae</taxon>
        <taxon>Tetraodon</taxon>
    </lineage>
</organism>
<feature type="domain" description="Cadherin" evidence="9">
    <location>
        <begin position="4"/>
        <end position="51"/>
    </location>
</feature>
<dbReference type="InterPro" id="IPR015919">
    <property type="entry name" value="Cadherin-like_sf"/>
</dbReference>
<evidence type="ECO:0000256" key="8">
    <source>
        <dbReference type="PROSITE-ProRule" id="PRU00043"/>
    </source>
</evidence>
<dbReference type="FunFam" id="2.60.40.60:FF:000020">
    <property type="entry name" value="Dachsous cadherin-related 1b"/>
    <property type="match status" value="1"/>
</dbReference>
<evidence type="ECO:0000256" key="3">
    <source>
        <dbReference type="ARBA" id="ARBA00022737"/>
    </source>
</evidence>
<dbReference type="CDD" id="cd11304">
    <property type="entry name" value="Cadherin_repeat"/>
    <property type="match status" value="6"/>
</dbReference>
<dbReference type="InterPro" id="IPR050971">
    <property type="entry name" value="Cadherin-domain_protein"/>
</dbReference>
<dbReference type="GO" id="GO:0005911">
    <property type="term" value="C:cell-cell junction"/>
    <property type="evidence" value="ECO:0007669"/>
    <property type="project" value="TreeGrafter"/>
</dbReference>
<evidence type="ECO:0000259" key="9">
    <source>
        <dbReference type="PROSITE" id="PS50268"/>
    </source>
</evidence>
<proteinExistence type="predicted"/>
<dbReference type="OMA" id="REVQSHH"/>
<evidence type="ECO:0000313" key="10">
    <source>
        <dbReference type="Ensembl" id="ENSTNIP00000016088.1"/>
    </source>
</evidence>
<dbReference type="STRING" id="99883.ENSTNIP00000016088"/>
<name>H3D6E8_TETNG</name>
<evidence type="ECO:0000256" key="7">
    <source>
        <dbReference type="ARBA" id="ARBA00023136"/>
    </source>
</evidence>
<feature type="domain" description="Cadherin" evidence="9">
    <location>
        <begin position="263"/>
        <end position="369"/>
    </location>
</feature>
<dbReference type="PROSITE" id="PS50268">
    <property type="entry name" value="CADHERIN_2"/>
    <property type="match status" value="7"/>
</dbReference>
<dbReference type="GO" id="GO:0009653">
    <property type="term" value="P:anatomical structure morphogenesis"/>
    <property type="evidence" value="ECO:0007669"/>
    <property type="project" value="UniProtKB-ARBA"/>
</dbReference>
<dbReference type="HOGENOM" id="CLU_006480_5_4_1"/>
<dbReference type="FunFam" id="2.60.40.60:FF:000130">
    <property type="entry name" value="cadherin-23 isoform X1"/>
    <property type="match status" value="1"/>
</dbReference>
<evidence type="ECO:0000256" key="1">
    <source>
        <dbReference type="ARBA" id="ARBA00004370"/>
    </source>
</evidence>
<evidence type="ECO:0000256" key="2">
    <source>
        <dbReference type="ARBA" id="ARBA00022692"/>
    </source>
</evidence>
<evidence type="ECO:0000256" key="6">
    <source>
        <dbReference type="ARBA" id="ARBA00022989"/>
    </source>
</evidence>
<dbReference type="FunFam" id="2.60.40.60:FF:000155">
    <property type="entry name" value="cadherin-23 isoform X1"/>
    <property type="match status" value="1"/>
</dbReference>
<feature type="domain" description="Cadherin" evidence="9">
    <location>
        <begin position="52"/>
        <end position="152"/>
    </location>
</feature>
<keyword evidence="7" id="KW-0472">Membrane</keyword>
<dbReference type="FunFam" id="2.60.40.60:FF:000146">
    <property type="entry name" value="cadherin-23 isoform X1"/>
    <property type="match status" value="1"/>
</dbReference>
<dbReference type="FunFam" id="2.60.40.60:FF:000092">
    <property type="entry name" value="Protocadherin 8"/>
    <property type="match status" value="1"/>
</dbReference>
<keyword evidence="6" id="KW-1133">Transmembrane helix</keyword>
<dbReference type="GO" id="GO:0005509">
    <property type="term" value="F:calcium ion binding"/>
    <property type="evidence" value="ECO:0007669"/>
    <property type="project" value="UniProtKB-UniRule"/>
</dbReference>
<evidence type="ECO:0000313" key="11">
    <source>
        <dbReference type="Proteomes" id="UP000007303"/>
    </source>
</evidence>
<keyword evidence="4 8" id="KW-0106">Calcium</keyword>
<accession>H3D6E8</accession>
<feature type="domain" description="Cadherin" evidence="9">
    <location>
        <begin position="153"/>
        <end position="262"/>
    </location>
</feature>
<dbReference type="FunFam" id="2.60.40.60:FF:000156">
    <property type="entry name" value="cadherin-23 isoform X1"/>
    <property type="match status" value="1"/>
</dbReference>
<keyword evidence="2" id="KW-0812">Transmembrane</keyword>
<protein>
    <recommendedName>
        <fullName evidence="9">Cadherin domain-containing protein</fullName>
    </recommendedName>
</protein>
<dbReference type="Pfam" id="PF00028">
    <property type="entry name" value="Cadherin"/>
    <property type="match status" value="6"/>
</dbReference>
<keyword evidence="11" id="KW-1185">Reference proteome</keyword>
<dbReference type="SMART" id="SM00112">
    <property type="entry name" value="CA"/>
    <property type="match status" value="6"/>
</dbReference>
<dbReference type="SUPFAM" id="SSF49313">
    <property type="entry name" value="Cadherin-like"/>
    <property type="match status" value="6"/>
</dbReference>
<dbReference type="PROSITE" id="PS00232">
    <property type="entry name" value="CADHERIN_1"/>
    <property type="match status" value="4"/>
</dbReference>
<reference evidence="11" key="1">
    <citation type="journal article" date="2004" name="Nature">
        <title>Genome duplication in the teleost fish Tetraodon nigroviridis reveals the early vertebrate proto-karyotype.</title>
        <authorList>
            <person name="Jaillon O."/>
            <person name="Aury J.-M."/>
            <person name="Brunet F."/>
            <person name="Petit J.-L."/>
            <person name="Stange-Thomann N."/>
            <person name="Mauceli E."/>
            <person name="Bouneau L."/>
            <person name="Fischer C."/>
            <person name="Ozouf-Costaz C."/>
            <person name="Bernot A."/>
            <person name="Nicaud S."/>
            <person name="Jaffe D."/>
            <person name="Fisher S."/>
            <person name="Lutfalla G."/>
            <person name="Dossat C."/>
            <person name="Segurens B."/>
            <person name="Dasilva C."/>
            <person name="Salanoubat M."/>
            <person name="Levy M."/>
            <person name="Boudet N."/>
            <person name="Castellano S."/>
            <person name="Anthouard V."/>
            <person name="Jubin C."/>
            <person name="Castelli V."/>
            <person name="Katinka M."/>
            <person name="Vacherie B."/>
            <person name="Biemont C."/>
            <person name="Skalli Z."/>
            <person name="Cattolico L."/>
            <person name="Poulain J."/>
            <person name="De Berardinis V."/>
            <person name="Cruaud C."/>
            <person name="Duprat S."/>
            <person name="Brottier P."/>
            <person name="Coutanceau J.-P."/>
            <person name="Gouzy J."/>
            <person name="Parra G."/>
            <person name="Lardier G."/>
            <person name="Chapple C."/>
            <person name="McKernan K.J."/>
            <person name="McEwan P."/>
            <person name="Bosak S."/>
            <person name="Kellis M."/>
            <person name="Volff J.-N."/>
            <person name="Guigo R."/>
            <person name="Zody M.C."/>
            <person name="Mesirov J."/>
            <person name="Lindblad-Toh K."/>
            <person name="Birren B."/>
            <person name="Nusbaum C."/>
            <person name="Kahn D."/>
            <person name="Robinson-Rechavi M."/>
            <person name="Laudet V."/>
            <person name="Schachter V."/>
            <person name="Quetier F."/>
            <person name="Saurin W."/>
            <person name="Scarpelli C."/>
            <person name="Wincker P."/>
            <person name="Lander E.S."/>
            <person name="Weissenbach J."/>
            <person name="Roest Crollius H."/>
        </authorList>
    </citation>
    <scope>NUCLEOTIDE SEQUENCE [LARGE SCALE GENOMIC DNA]</scope>
</reference>
<reference evidence="10" key="2">
    <citation type="submission" date="2025-08" db="UniProtKB">
        <authorList>
            <consortium name="Ensembl"/>
        </authorList>
    </citation>
    <scope>IDENTIFICATION</scope>
</reference>
<dbReference type="Proteomes" id="UP000007303">
    <property type="component" value="Unassembled WGS sequence"/>
</dbReference>
<evidence type="ECO:0000256" key="4">
    <source>
        <dbReference type="ARBA" id="ARBA00022837"/>
    </source>
</evidence>
<dbReference type="Ensembl" id="ENSTNIT00000016299.1">
    <property type="protein sequence ID" value="ENSTNIP00000016088.1"/>
    <property type="gene ID" value="ENSTNIG00000013107.1"/>
</dbReference>
<dbReference type="GO" id="GO:0007156">
    <property type="term" value="P:homophilic cell adhesion via plasma membrane adhesion molecules"/>
    <property type="evidence" value="ECO:0007669"/>
    <property type="project" value="InterPro"/>
</dbReference>
<dbReference type="InParanoid" id="H3D6E8"/>
<dbReference type="InterPro" id="IPR002126">
    <property type="entry name" value="Cadherin-like_dom"/>
</dbReference>
<dbReference type="Gene3D" id="2.60.40.60">
    <property type="entry name" value="Cadherins"/>
    <property type="match status" value="8"/>
</dbReference>
<dbReference type="PANTHER" id="PTHR24025">
    <property type="entry name" value="DESMOGLEIN FAMILY MEMBER"/>
    <property type="match status" value="1"/>
</dbReference>
<feature type="domain" description="Cadherin" evidence="9">
    <location>
        <begin position="370"/>
        <end position="481"/>
    </location>
</feature>
<dbReference type="InterPro" id="IPR020894">
    <property type="entry name" value="Cadherin_CS"/>
</dbReference>
<dbReference type="GeneTree" id="ENSGT00940000155245"/>
<evidence type="ECO:0000256" key="5">
    <source>
        <dbReference type="ARBA" id="ARBA00022889"/>
    </source>
</evidence>
<sequence>DIRMRVAMPLDYEHIRSYSFSLYANESMSDHVGFARVFIELINENDNRPIFSKPLYNISLPENTAPGTSLLRILATDADAGTFGIVRYYFSDDPDQFSLDEETGWVILQASLDYELMRRFTLTVLARDGGGEETTGRIRVNVLDVNDNAPLFQKEAYVGSLRENEQAVQPVARLRATDEDSPPNNFLTYTIISASAFPSYFSIIMVEGYAVISVTRPLDYEQVPSGMIHLEVMVKDGGSPALNSTVPVTVEVIDENDNPPEFSKSSYIVKIPENINAGATVLLVNATDLDASREFGQASLIYSLEGSSQFRLNSRSGEITTTALLDRELKSEYILIVRAVDGGVGPQQKTGIATVNITILDINDNAPVWRDEPYHANVVEMSPINTDVISVLALDPDNGENGTVVYSISPENPFYTINSSTGKIRTSGVTLDRESSNPRDAILMRTIIISAVDRGSPQLRASASTTVFVNLLDLNDNDPKFLNLPFVAEVPEGLAIGSSVFKVQVEDPDYDKNGLITMALQMGMPRLDFYLNTSTGVLTSTSVLDRQIGLYYLRIIAYDAGNFPRTSTSTLTVKVLDVNDETPTFDPRVYNVSLKESIPRDHVVARLACSDNDAGLNAELSYFITGGNQDGKFSVGFRDGIVRTVVGLDRETQAAYTLIVEAIDNGPAGSRRTGTATVFVEVQDVNDNRPIFLQNSYETSVLESVPQGTSILQVE</sequence>